<sequence length="210" mass="23640">MANIKECTHHKDRRRKRLQRCCAGLLIFNFILLIVILLIWAILQPKKPQFIIQDATIYNFNVSAPNFITSSIQVTIYSRNPNNKIGVNYDKLDVFATYRSQQITFYTAIPPVYQGHKDVNVWSPFISGVNVPVAPYNGASLSQDQSAGTVALTVKIDGRVRFKVGTYMSRRYHLHVKCPARIDFGSRSNGVIVAGNAIKYQLTQSCSVSV</sequence>
<protein>
    <submittedName>
        <fullName evidence="1">Uncharacterized protein</fullName>
    </submittedName>
</protein>
<keyword evidence="2" id="KW-1185">Reference proteome</keyword>
<reference evidence="1 2" key="1">
    <citation type="journal article" date="2021" name="Hortic Res">
        <title>High-quality reference genome and annotation aids understanding of berry development for evergreen blueberry (Vaccinium darrowii).</title>
        <authorList>
            <person name="Yu J."/>
            <person name="Hulse-Kemp A.M."/>
            <person name="Babiker E."/>
            <person name="Staton M."/>
        </authorList>
    </citation>
    <scope>NUCLEOTIDE SEQUENCE [LARGE SCALE GENOMIC DNA]</scope>
    <source>
        <strain evidence="2">cv. NJ 8807/NJ 8810</strain>
        <tissue evidence="1">Young leaf</tissue>
    </source>
</reference>
<evidence type="ECO:0000313" key="2">
    <source>
        <dbReference type="Proteomes" id="UP000828048"/>
    </source>
</evidence>
<dbReference type="EMBL" id="CM037151">
    <property type="protein sequence ID" value="KAH7843273.1"/>
    <property type="molecule type" value="Genomic_DNA"/>
</dbReference>
<evidence type="ECO:0000313" key="1">
    <source>
        <dbReference type="EMBL" id="KAH7843273.1"/>
    </source>
</evidence>
<accession>A0ACB7XRT5</accession>
<dbReference type="Proteomes" id="UP000828048">
    <property type="component" value="Chromosome 1"/>
</dbReference>
<comment type="caution">
    <text evidence="1">The sequence shown here is derived from an EMBL/GenBank/DDBJ whole genome shotgun (WGS) entry which is preliminary data.</text>
</comment>
<proteinExistence type="predicted"/>
<organism evidence="1 2">
    <name type="scientific">Vaccinium darrowii</name>
    <dbReference type="NCBI Taxonomy" id="229202"/>
    <lineage>
        <taxon>Eukaryota</taxon>
        <taxon>Viridiplantae</taxon>
        <taxon>Streptophyta</taxon>
        <taxon>Embryophyta</taxon>
        <taxon>Tracheophyta</taxon>
        <taxon>Spermatophyta</taxon>
        <taxon>Magnoliopsida</taxon>
        <taxon>eudicotyledons</taxon>
        <taxon>Gunneridae</taxon>
        <taxon>Pentapetalae</taxon>
        <taxon>asterids</taxon>
        <taxon>Ericales</taxon>
        <taxon>Ericaceae</taxon>
        <taxon>Vaccinioideae</taxon>
        <taxon>Vaccinieae</taxon>
        <taxon>Vaccinium</taxon>
    </lineage>
</organism>
<name>A0ACB7XRT5_9ERIC</name>
<gene>
    <name evidence="1" type="ORF">Vadar_014623</name>
</gene>